<keyword evidence="3" id="KW-0862">Zinc</keyword>
<keyword evidence="1" id="KW-0479">Metal-binding</keyword>
<dbReference type="InterPro" id="IPR001841">
    <property type="entry name" value="Znf_RING"/>
</dbReference>
<feature type="domain" description="RanBP2-type" evidence="7">
    <location>
        <begin position="3"/>
        <end position="32"/>
    </location>
</feature>
<keyword evidence="9" id="KW-1185">Reference proteome</keyword>
<dbReference type="PROSITE" id="PS50089">
    <property type="entry name" value="ZF_RING_2"/>
    <property type="match status" value="1"/>
</dbReference>
<feature type="region of interest" description="Disordered" evidence="5">
    <location>
        <begin position="69"/>
        <end position="90"/>
    </location>
</feature>
<dbReference type="Gene3D" id="4.10.1060.10">
    <property type="entry name" value="Zinc finger, RanBP2-type"/>
    <property type="match status" value="3"/>
</dbReference>
<dbReference type="InterPro" id="IPR013083">
    <property type="entry name" value="Znf_RING/FYVE/PHD"/>
</dbReference>
<evidence type="ECO:0000256" key="5">
    <source>
        <dbReference type="SAM" id="MobiDB-lite"/>
    </source>
</evidence>
<dbReference type="GO" id="GO:0003729">
    <property type="term" value="F:mRNA binding"/>
    <property type="evidence" value="ECO:0007669"/>
    <property type="project" value="TreeGrafter"/>
</dbReference>
<dbReference type="SMART" id="SM00184">
    <property type="entry name" value="RING"/>
    <property type="match status" value="1"/>
</dbReference>
<evidence type="ECO:0000313" key="8">
    <source>
        <dbReference type="EMBL" id="QKF94690.1"/>
    </source>
</evidence>
<evidence type="ECO:0000259" key="6">
    <source>
        <dbReference type="PROSITE" id="PS50089"/>
    </source>
</evidence>
<name>A0A7D3UTY5_9VIRU</name>
<dbReference type="Proteomes" id="UP001162001">
    <property type="component" value="Segment"/>
</dbReference>
<evidence type="ECO:0000256" key="4">
    <source>
        <dbReference type="PROSITE-ProRule" id="PRU00175"/>
    </source>
</evidence>
<dbReference type="PANTHER" id="PTHR23111">
    <property type="entry name" value="ZINC FINGER PROTEIN"/>
    <property type="match status" value="1"/>
</dbReference>
<evidence type="ECO:0000256" key="3">
    <source>
        <dbReference type="ARBA" id="ARBA00022833"/>
    </source>
</evidence>
<dbReference type="Gene3D" id="3.30.40.10">
    <property type="entry name" value="Zinc/RING finger domain, C3HC4 (zinc finger)"/>
    <property type="match status" value="1"/>
</dbReference>
<dbReference type="Pfam" id="PF00641">
    <property type="entry name" value="Zn_ribbon_RanBP"/>
    <property type="match status" value="1"/>
</dbReference>
<dbReference type="SUPFAM" id="SSF90209">
    <property type="entry name" value="Ran binding protein zinc finger-like"/>
    <property type="match status" value="2"/>
</dbReference>
<feature type="domain" description="RING-type" evidence="6">
    <location>
        <begin position="136"/>
        <end position="171"/>
    </location>
</feature>
<dbReference type="InterPro" id="IPR036443">
    <property type="entry name" value="Znf_RanBP2_sf"/>
</dbReference>
<feature type="compositionally biased region" description="Polar residues" evidence="5">
    <location>
        <begin position="72"/>
        <end position="90"/>
    </location>
</feature>
<protein>
    <submittedName>
        <fullName evidence="8">Zinc finger ranBP2-type protein</fullName>
    </submittedName>
</protein>
<evidence type="ECO:0000256" key="1">
    <source>
        <dbReference type="ARBA" id="ARBA00022723"/>
    </source>
</evidence>
<proteinExistence type="predicted"/>
<accession>A0A7D3UTY5</accession>
<dbReference type="Pfam" id="PF13920">
    <property type="entry name" value="zf-C3HC4_3"/>
    <property type="match status" value="1"/>
</dbReference>
<feature type="domain" description="RanBP2-type" evidence="7">
    <location>
        <begin position="94"/>
        <end position="122"/>
    </location>
</feature>
<dbReference type="SUPFAM" id="SSF57850">
    <property type="entry name" value="RING/U-box"/>
    <property type="match status" value="1"/>
</dbReference>
<gene>
    <name evidence="8" type="ORF">Fadolivirus_1_1232</name>
</gene>
<dbReference type="PANTHER" id="PTHR23111:SF40">
    <property type="entry name" value="RNA-BINDING PROTEIN INVOLVED IN HETEROCHROMATIN ASSEMBLY-RELATED"/>
    <property type="match status" value="1"/>
</dbReference>
<feature type="domain" description="RanBP2-type" evidence="7">
    <location>
        <begin position="42"/>
        <end position="70"/>
    </location>
</feature>
<sequence>MSKRGDWNCPDCGYSNFASRTECLNCKCWRSKALKSQPMEKKKGDWNCSCGELNFASRTGCRKCGKNKDSNDTNAAQNVSGLSNNNKSGQINSKPGDWNCTCGTMNWGSRTVCFTCGKQKDPELTQTSNNTHDDTCVICMERNKDTVITVCGHLGYCGLCALNMNKCPICRVNYNPDTHLLKVFKV</sequence>
<evidence type="ECO:0000313" key="9">
    <source>
        <dbReference type="Proteomes" id="UP001162001"/>
    </source>
</evidence>
<dbReference type="PROSITE" id="PS50199">
    <property type="entry name" value="ZF_RANBP2_2"/>
    <property type="match status" value="3"/>
</dbReference>
<evidence type="ECO:0000256" key="2">
    <source>
        <dbReference type="ARBA" id="ARBA00022771"/>
    </source>
</evidence>
<keyword evidence="2 4" id="KW-0863">Zinc-finger</keyword>
<dbReference type="EMBL" id="MT418680">
    <property type="protein sequence ID" value="QKF94690.1"/>
    <property type="molecule type" value="Genomic_DNA"/>
</dbReference>
<reference evidence="8 9" key="1">
    <citation type="submission" date="2020-04" db="EMBL/GenBank/DDBJ databases">
        <title>Advantages and limits of metagenomic assembly and binning of a giant virus.</title>
        <authorList>
            <person name="Schulz F."/>
            <person name="Andreani J."/>
            <person name="Francis R."/>
            <person name="Boudjemaa H."/>
            <person name="Bou Khalil J.Y."/>
            <person name="Lee J."/>
            <person name="La Scola B."/>
            <person name="Woyke T."/>
        </authorList>
    </citation>
    <scope>NUCLEOTIDE SEQUENCE [LARGE SCALE GENOMIC DNA]</scope>
    <source>
        <strain evidence="8 9">FV1/VV64</strain>
    </source>
</reference>
<organism evidence="8 9">
    <name type="scientific">Fadolivirus FV1/VV64</name>
    <dbReference type="NCBI Taxonomy" id="3070911"/>
    <lineage>
        <taxon>Viruses</taxon>
        <taxon>Varidnaviria</taxon>
        <taxon>Bamfordvirae</taxon>
        <taxon>Nucleocytoviricota</taxon>
        <taxon>Megaviricetes</taxon>
        <taxon>Imitervirales</taxon>
        <taxon>Mimiviridae</taxon>
        <taxon>Klosneuvirinae</taxon>
        <taxon>Fadolivirus</taxon>
        <taxon>Fadolivirus algeromassiliense</taxon>
    </lineage>
</organism>
<dbReference type="PROSITE" id="PS01358">
    <property type="entry name" value="ZF_RANBP2_1"/>
    <property type="match status" value="1"/>
</dbReference>
<dbReference type="InterPro" id="IPR001876">
    <property type="entry name" value="Znf_RanBP2"/>
</dbReference>
<dbReference type="GO" id="GO:0008270">
    <property type="term" value="F:zinc ion binding"/>
    <property type="evidence" value="ECO:0007669"/>
    <property type="project" value="UniProtKB-KW"/>
</dbReference>
<dbReference type="SMART" id="SM00547">
    <property type="entry name" value="ZnF_RBZ"/>
    <property type="match status" value="3"/>
</dbReference>
<evidence type="ECO:0000259" key="7">
    <source>
        <dbReference type="PROSITE" id="PS50199"/>
    </source>
</evidence>